<evidence type="ECO:0000256" key="5">
    <source>
        <dbReference type="ARBA" id="ARBA00023136"/>
    </source>
</evidence>
<feature type="transmembrane region" description="Helical" evidence="7">
    <location>
        <begin position="189"/>
        <end position="209"/>
    </location>
</feature>
<dbReference type="PANTHER" id="PTHR21716:SF4">
    <property type="entry name" value="TRANSMEMBRANE PROTEIN 245"/>
    <property type="match status" value="1"/>
</dbReference>
<dbReference type="InterPro" id="IPR002549">
    <property type="entry name" value="AI-2E-like"/>
</dbReference>
<reference evidence="8 9" key="1">
    <citation type="submission" date="2015-12" db="EMBL/GenBank/DDBJ databases">
        <title>Haloferax profundi sp. nov. isolated from the Discovery deep brine-seawater interface in the Red Sea.</title>
        <authorList>
            <person name="Zhang G."/>
            <person name="Stingl U."/>
            <person name="Rashid M."/>
        </authorList>
    </citation>
    <scope>NUCLEOTIDE SEQUENCE [LARGE SCALE GENOMIC DNA]</scope>
    <source>
        <strain evidence="8 9">SB29</strain>
    </source>
</reference>
<evidence type="ECO:0000256" key="4">
    <source>
        <dbReference type="ARBA" id="ARBA00022989"/>
    </source>
</evidence>
<dbReference type="Proteomes" id="UP000053157">
    <property type="component" value="Unassembled WGS sequence"/>
</dbReference>
<feature type="compositionally biased region" description="Acidic residues" evidence="6">
    <location>
        <begin position="315"/>
        <end position="326"/>
    </location>
</feature>
<proteinExistence type="inferred from homology"/>
<evidence type="ECO:0000256" key="6">
    <source>
        <dbReference type="SAM" id="MobiDB-lite"/>
    </source>
</evidence>
<evidence type="ECO:0000256" key="7">
    <source>
        <dbReference type="SAM" id="Phobius"/>
    </source>
</evidence>
<dbReference type="GO" id="GO:0016020">
    <property type="term" value="C:membrane"/>
    <property type="evidence" value="ECO:0007669"/>
    <property type="project" value="UniProtKB-SubCell"/>
</dbReference>
<accession>A0A0W1RJF9</accession>
<evidence type="ECO:0000313" key="8">
    <source>
        <dbReference type="EMBL" id="KTG13639.1"/>
    </source>
</evidence>
<keyword evidence="5 7" id="KW-0472">Membrane</keyword>
<feature type="transmembrane region" description="Helical" evidence="7">
    <location>
        <begin position="101"/>
        <end position="127"/>
    </location>
</feature>
<sequence>MFGLFTYYVGRPITRRLSRWISSRSLAAGLTLTFIIVPILLFIAAFLSVALGQALTFLSSDAVATVLANLPISTTGLPEDPVELLVALSQSTDVSSALGQFGVAVGAFATTLFNVFLMLLFAFFLLIQDEKLSRWFQANVLGTDSLATEYLRRVDRGLTSVFFGYTLTIFVIIVLAAIIYSVFNLLSPANLDIPSVMLLAVVTGVFTLIPLVGRSVVYAFIVGILAIDAIQINPALLWIPVVFFLLMVLVFDNVVRTYIRPYLSGKTYDMGLVMFAYLVGPALFGWYGIFMGPLVMVVVVEFIVTVLPRFANVEPEEKDSVDEEPLDHELGGGAVEYDESPDSEGGLSPG</sequence>
<evidence type="ECO:0000256" key="1">
    <source>
        <dbReference type="ARBA" id="ARBA00004141"/>
    </source>
</evidence>
<feature type="transmembrane region" description="Helical" evidence="7">
    <location>
        <begin position="293"/>
        <end position="311"/>
    </location>
</feature>
<organism evidence="8 9">
    <name type="scientific">Haloferax profundi</name>
    <dbReference type="NCBI Taxonomy" id="1544718"/>
    <lineage>
        <taxon>Archaea</taxon>
        <taxon>Methanobacteriati</taxon>
        <taxon>Methanobacteriota</taxon>
        <taxon>Stenosarchaea group</taxon>
        <taxon>Halobacteria</taxon>
        <taxon>Halobacteriales</taxon>
        <taxon>Haloferacaceae</taxon>
        <taxon>Haloferax</taxon>
    </lineage>
</organism>
<gene>
    <name evidence="8" type="ORF">AUR66_19340</name>
</gene>
<comment type="similarity">
    <text evidence="2">Belongs to the autoinducer-2 exporter (AI-2E) (TC 2.A.86) family.</text>
</comment>
<keyword evidence="9" id="KW-1185">Reference proteome</keyword>
<evidence type="ECO:0000256" key="3">
    <source>
        <dbReference type="ARBA" id="ARBA00022692"/>
    </source>
</evidence>
<name>A0A0W1RJF9_9EURY</name>
<dbReference type="PANTHER" id="PTHR21716">
    <property type="entry name" value="TRANSMEMBRANE PROTEIN"/>
    <property type="match status" value="1"/>
</dbReference>
<comment type="caution">
    <text evidence="8">The sequence shown here is derived from an EMBL/GenBank/DDBJ whole genome shotgun (WGS) entry which is preliminary data.</text>
</comment>
<keyword evidence="4 7" id="KW-1133">Transmembrane helix</keyword>
<evidence type="ECO:0000313" key="9">
    <source>
        <dbReference type="Proteomes" id="UP000053157"/>
    </source>
</evidence>
<protein>
    <submittedName>
        <fullName evidence="8">Permease</fullName>
    </submittedName>
</protein>
<feature type="region of interest" description="Disordered" evidence="6">
    <location>
        <begin position="315"/>
        <end position="350"/>
    </location>
</feature>
<dbReference type="AlphaFoldDB" id="A0A0W1RJF9"/>
<comment type="subcellular location">
    <subcellularLocation>
        <location evidence="1">Membrane</location>
        <topology evidence="1">Multi-pass membrane protein</topology>
    </subcellularLocation>
</comment>
<dbReference type="Pfam" id="PF01594">
    <property type="entry name" value="AI-2E_transport"/>
    <property type="match status" value="1"/>
</dbReference>
<keyword evidence="3 7" id="KW-0812">Transmembrane</keyword>
<feature type="transmembrane region" description="Helical" evidence="7">
    <location>
        <begin position="238"/>
        <end position="255"/>
    </location>
</feature>
<dbReference type="EMBL" id="LOPV01000589">
    <property type="protein sequence ID" value="KTG13639.1"/>
    <property type="molecule type" value="Genomic_DNA"/>
</dbReference>
<feature type="transmembrane region" description="Helical" evidence="7">
    <location>
        <begin position="162"/>
        <end position="183"/>
    </location>
</feature>
<feature type="transmembrane region" description="Helical" evidence="7">
    <location>
        <begin position="25"/>
        <end position="51"/>
    </location>
</feature>
<evidence type="ECO:0000256" key="2">
    <source>
        <dbReference type="ARBA" id="ARBA00009773"/>
    </source>
</evidence>